<keyword evidence="2" id="KW-1185">Reference proteome</keyword>
<proteinExistence type="predicted"/>
<reference evidence="1 2" key="1">
    <citation type="journal article" date="2004" name="Nature">
        <title>Genome evolution in yeasts.</title>
        <authorList>
            <consortium name="Genolevures"/>
            <person name="Dujon B."/>
            <person name="Sherman D."/>
            <person name="Fischer G."/>
            <person name="Durrens P."/>
            <person name="Casaregola S."/>
            <person name="Lafontaine I."/>
            <person name="de Montigny J."/>
            <person name="Marck C."/>
            <person name="Neuveglise C."/>
            <person name="Talla E."/>
            <person name="Goffard N."/>
            <person name="Frangeul L."/>
            <person name="Aigle M."/>
            <person name="Anthouard V."/>
            <person name="Babour A."/>
            <person name="Barbe V."/>
            <person name="Barnay S."/>
            <person name="Blanchin S."/>
            <person name="Beckerich J.M."/>
            <person name="Beyne E."/>
            <person name="Bleykasten C."/>
            <person name="Boisrame A."/>
            <person name="Boyer J."/>
            <person name="Cattolico L."/>
            <person name="Confanioleri F."/>
            <person name="de Daruvar A."/>
            <person name="Despons L."/>
            <person name="Fabre E."/>
            <person name="Fairhead C."/>
            <person name="Ferry-Dumazet H."/>
            <person name="Groppi A."/>
            <person name="Hantraye F."/>
            <person name="Hennequin C."/>
            <person name="Jauniaux N."/>
            <person name="Joyet P."/>
            <person name="Kachouri R."/>
            <person name="Kerrest A."/>
            <person name="Koszul R."/>
            <person name="Lemaire M."/>
            <person name="Lesur I."/>
            <person name="Ma L."/>
            <person name="Muller H."/>
            <person name="Nicaud J.M."/>
            <person name="Nikolski M."/>
            <person name="Oztas S."/>
            <person name="Ozier-Kalogeropoulos O."/>
            <person name="Pellenz S."/>
            <person name="Potier S."/>
            <person name="Richard G.F."/>
            <person name="Straub M.L."/>
            <person name="Suleau A."/>
            <person name="Swennene D."/>
            <person name="Tekaia F."/>
            <person name="Wesolowski-Louvel M."/>
            <person name="Westhof E."/>
            <person name="Wirth B."/>
            <person name="Zeniou-Meyer M."/>
            <person name="Zivanovic I."/>
            <person name="Bolotin-Fukuhara M."/>
            <person name="Thierry A."/>
            <person name="Bouchier C."/>
            <person name="Caudron B."/>
            <person name="Scarpelli C."/>
            <person name="Gaillardin C."/>
            <person name="Weissenbach J."/>
            <person name="Wincker P."/>
            <person name="Souciet J.L."/>
        </authorList>
    </citation>
    <scope>NUCLEOTIDE SEQUENCE [LARGE SCALE GENOMIC DNA]</scope>
    <source>
        <strain evidence="2">ATCC 36239 / CBS 767 / BCRC 21394 / JCM 1990 / NBRC 0083 / IGC 2968</strain>
    </source>
</reference>
<dbReference type="RefSeq" id="XP_460346.2">
    <property type="nucleotide sequence ID" value="XM_460346.1"/>
</dbReference>
<protein>
    <submittedName>
        <fullName evidence="1">DEHA2E24068p</fullName>
    </submittedName>
</protein>
<gene>
    <name evidence="1" type="ordered locus">DEHA2E24068g</name>
</gene>
<accession>Q6BN74</accession>
<dbReference type="KEGG" id="dha:DEHA2E24068g"/>
<evidence type="ECO:0000313" key="2">
    <source>
        <dbReference type="Proteomes" id="UP000000599"/>
    </source>
</evidence>
<dbReference type="VEuPathDB" id="FungiDB:DEHA2E24068g"/>
<organism evidence="1 2">
    <name type="scientific">Debaryomyces hansenii (strain ATCC 36239 / CBS 767 / BCRC 21394 / JCM 1990 / NBRC 0083 / IGC 2968)</name>
    <name type="common">Yeast</name>
    <name type="synonym">Torulaspora hansenii</name>
    <dbReference type="NCBI Taxonomy" id="284592"/>
    <lineage>
        <taxon>Eukaryota</taxon>
        <taxon>Fungi</taxon>
        <taxon>Dikarya</taxon>
        <taxon>Ascomycota</taxon>
        <taxon>Saccharomycotina</taxon>
        <taxon>Pichiomycetes</taxon>
        <taxon>Debaryomycetaceae</taxon>
        <taxon>Debaryomyces</taxon>
    </lineage>
</organism>
<dbReference type="HOGENOM" id="CLU_2469040_0_0_1"/>
<dbReference type="EMBL" id="CR382137">
    <property type="protein sequence ID" value="CAG88635.2"/>
    <property type="molecule type" value="Genomic_DNA"/>
</dbReference>
<evidence type="ECO:0000313" key="1">
    <source>
        <dbReference type="EMBL" id="CAG88635.2"/>
    </source>
</evidence>
<dbReference type="GeneID" id="2902021"/>
<dbReference type="AlphaFoldDB" id="Q6BN74"/>
<dbReference type="Proteomes" id="UP000000599">
    <property type="component" value="Chromosome E"/>
</dbReference>
<dbReference type="InParanoid" id="Q6BN74"/>
<sequence>MFIYRKIHKNQKLTRYLVHSLSRAKSGHENTLSLIIAILSQFKPAFIIQTYSNIYRISNNRSAPNYLSKCGVNLPFSSRFSAGVKAYS</sequence>
<name>Q6BN74_DEBHA</name>